<keyword evidence="2" id="KW-1185">Reference proteome</keyword>
<protein>
    <submittedName>
        <fullName evidence="3">Uncharacterized protein LOC110981796</fullName>
    </submittedName>
</protein>
<evidence type="ECO:0000313" key="2">
    <source>
        <dbReference type="Proteomes" id="UP000694845"/>
    </source>
</evidence>
<accession>A0A8B7YRU0</accession>
<organism evidence="2 3">
    <name type="scientific">Acanthaster planci</name>
    <name type="common">Crown-of-thorns starfish</name>
    <dbReference type="NCBI Taxonomy" id="133434"/>
    <lineage>
        <taxon>Eukaryota</taxon>
        <taxon>Metazoa</taxon>
        <taxon>Echinodermata</taxon>
        <taxon>Eleutherozoa</taxon>
        <taxon>Asterozoa</taxon>
        <taxon>Asteroidea</taxon>
        <taxon>Valvatacea</taxon>
        <taxon>Valvatida</taxon>
        <taxon>Acanthasteridae</taxon>
        <taxon>Acanthaster</taxon>
    </lineage>
</organism>
<dbReference type="Proteomes" id="UP000694845">
    <property type="component" value="Unplaced"/>
</dbReference>
<feature type="region of interest" description="Disordered" evidence="1">
    <location>
        <begin position="150"/>
        <end position="183"/>
    </location>
</feature>
<dbReference type="AlphaFoldDB" id="A0A8B7YRU0"/>
<proteinExistence type="predicted"/>
<dbReference type="RefSeq" id="XP_022095407.1">
    <property type="nucleotide sequence ID" value="XM_022239715.1"/>
</dbReference>
<reference evidence="3" key="1">
    <citation type="submission" date="2025-08" db="UniProtKB">
        <authorList>
            <consortium name="RefSeq"/>
        </authorList>
    </citation>
    <scope>IDENTIFICATION</scope>
</reference>
<gene>
    <name evidence="3" type="primary">LOC110981796</name>
</gene>
<dbReference type="GeneID" id="110981796"/>
<sequence length="183" mass="21956">MAVPPGVPPIDHLHNNQDRQIINQLFFKNHEQQPFIALKSTQHTSTIRAKKNTWDDDVRRFLTYLCDYHYEEEWWEIMKKPLPLLKKNGNIKHQTPWKKSQEDTEHQQIYIKNEKKASKQPFMYIRGKLYMYGEDIAMKSYMRMEQNQKLRSMAGGPPQPDYEPLEPYMYDEPPEPDPIHAHM</sequence>
<evidence type="ECO:0000313" key="3">
    <source>
        <dbReference type="RefSeq" id="XP_022095407.1"/>
    </source>
</evidence>
<name>A0A8B7YRU0_ACAPL</name>
<evidence type="ECO:0000256" key="1">
    <source>
        <dbReference type="SAM" id="MobiDB-lite"/>
    </source>
</evidence>
<dbReference type="KEGG" id="aplc:110981796"/>